<protein>
    <submittedName>
        <fullName evidence="2">SUF system NifU family Fe-S cluster assembly protein</fullName>
    </submittedName>
</protein>
<dbReference type="SUPFAM" id="SSF82649">
    <property type="entry name" value="SufE/NifU"/>
    <property type="match status" value="1"/>
</dbReference>
<sequence>MSIYADLILDHYQYPRNNTLVKGATSKVDLDNPLCGDKIHMEIREKDGVIQEIGFTGEGCAISIASASMLTEYAKGKTKKELLEISTGDVLGLLNIELTPNRMKCALLSWEGLRKLLI</sequence>
<dbReference type="InterPro" id="IPR002871">
    <property type="entry name" value="NIF_FeS_clus_asmbl_NifU_N"/>
</dbReference>
<evidence type="ECO:0000259" key="1">
    <source>
        <dbReference type="Pfam" id="PF01592"/>
    </source>
</evidence>
<dbReference type="NCBIfam" id="TIGR01994">
    <property type="entry name" value="SUF_scaf_2"/>
    <property type="match status" value="1"/>
</dbReference>
<reference evidence="3" key="1">
    <citation type="submission" date="2017-09" db="EMBL/GenBank/DDBJ databases">
        <title>Depth-based differentiation of microbial function through sediment-hosted aquifers and enrichment of novel symbionts in the deep terrestrial subsurface.</title>
        <authorList>
            <person name="Probst A.J."/>
            <person name="Ladd B."/>
            <person name="Jarett J.K."/>
            <person name="Geller-Mcgrath D.E."/>
            <person name="Sieber C.M.K."/>
            <person name="Emerson J.B."/>
            <person name="Anantharaman K."/>
            <person name="Thomas B.C."/>
            <person name="Malmstrom R."/>
            <person name="Stieglmeier M."/>
            <person name="Klingl A."/>
            <person name="Woyke T."/>
            <person name="Ryan C.M."/>
            <person name="Banfield J.F."/>
        </authorList>
    </citation>
    <scope>NUCLEOTIDE SEQUENCE [LARGE SCALE GENOMIC DNA]</scope>
</reference>
<accession>A0A2M7U157</accession>
<dbReference type="Proteomes" id="UP000228503">
    <property type="component" value="Unassembled WGS sequence"/>
</dbReference>
<evidence type="ECO:0000313" key="2">
    <source>
        <dbReference type="EMBL" id="PIZ63804.1"/>
    </source>
</evidence>
<dbReference type="EMBL" id="PFOB01000013">
    <property type="protein sequence ID" value="PIZ63804.1"/>
    <property type="molecule type" value="Genomic_DNA"/>
</dbReference>
<proteinExistence type="predicted"/>
<dbReference type="GO" id="GO:0005506">
    <property type="term" value="F:iron ion binding"/>
    <property type="evidence" value="ECO:0007669"/>
    <property type="project" value="InterPro"/>
</dbReference>
<organism evidence="2 3">
    <name type="scientific">Candidatus Roizmanbacteria bacterium CG_4_10_14_0_2_um_filter_39_13</name>
    <dbReference type="NCBI Taxonomy" id="1974825"/>
    <lineage>
        <taxon>Bacteria</taxon>
        <taxon>Candidatus Roizmaniibacteriota</taxon>
    </lineage>
</organism>
<evidence type="ECO:0000313" key="3">
    <source>
        <dbReference type="Proteomes" id="UP000228503"/>
    </source>
</evidence>
<dbReference type="Gene3D" id="3.90.1010.10">
    <property type="match status" value="1"/>
</dbReference>
<dbReference type="PANTHER" id="PTHR10093">
    <property type="entry name" value="IRON-SULFUR CLUSTER ASSEMBLY ENZYME NIFU HOMOLOG"/>
    <property type="match status" value="1"/>
</dbReference>
<gene>
    <name evidence="2" type="ORF">COY16_00980</name>
</gene>
<name>A0A2M7U157_9BACT</name>
<dbReference type="Pfam" id="PF01592">
    <property type="entry name" value="NifU_N"/>
    <property type="match status" value="1"/>
</dbReference>
<feature type="domain" description="NIF system FeS cluster assembly NifU N-terminal" evidence="1">
    <location>
        <begin position="4"/>
        <end position="114"/>
    </location>
</feature>
<dbReference type="AlphaFoldDB" id="A0A2M7U157"/>
<comment type="caution">
    <text evidence="2">The sequence shown here is derived from an EMBL/GenBank/DDBJ whole genome shotgun (WGS) entry which is preliminary data.</text>
</comment>
<dbReference type="GO" id="GO:0051536">
    <property type="term" value="F:iron-sulfur cluster binding"/>
    <property type="evidence" value="ECO:0007669"/>
    <property type="project" value="InterPro"/>
</dbReference>
<dbReference type="CDD" id="cd06664">
    <property type="entry name" value="IscU_like"/>
    <property type="match status" value="1"/>
</dbReference>
<dbReference type="GO" id="GO:0016226">
    <property type="term" value="P:iron-sulfur cluster assembly"/>
    <property type="evidence" value="ECO:0007669"/>
    <property type="project" value="InterPro"/>
</dbReference>